<gene>
    <name evidence="1" type="ORF">FUAX_39310</name>
</gene>
<dbReference type="KEGG" id="fax:FUAX_39310"/>
<organism evidence="1 2">
    <name type="scientific">Fulvitalea axinellae</name>
    <dbReference type="NCBI Taxonomy" id="1182444"/>
    <lineage>
        <taxon>Bacteria</taxon>
        <taxon>Pseudomonadati</taxon>
        <taxon>Bacteroidota</taxon>
        <taxon>Cytophagia</taxon>
        <taxon>Cytophagales</taxon>
        <taxon>Persicobacteraceae</taxon>
        <taxon>Fulvitalea</taxon>
    </lineage>
</organism>
<evidence type="ECO:0008006" key="3">
    <source>
        <dbReference type="Google" id="ProtNLM"/>
    </source>
</evidence>
<proteinExistence type="predicted"/>
<protein>
    <recommendedName>
        <fullName evidence="3">Lipoprotein</fullName>
    </recommendedName>
</protein>
<keyword evidence="1" id="KW-0614">Plasmid</keyword>
<geneLocation type="plasmid" evidence="1 2">
    <name>pFA1</name>
</geneLocation>
<name>A0AAU9CYC3_9BACT</name>
<dbReference type="EMBL" id="AP025315">
    <property type="protein sequence ID" value="BDD11499.1"/>
    <property type="molecule type" value="Genomic_DNA"/>
</dbReference>
<keyword evidence="2" id="KW-1185">Reference proteome</keyword>
<evidence type="ECO:0000313" key="2">
    <source>
        <dbReference type="Proteomes" id="UP001348817"/>
    </source>
</evidence>
<accession>A0AAU9CYC3</accession>
<sequence>MKRIGYVFLLFTSFSCNKSETLEKEVSEILFSVIRDNPDLFSSNYKLLDFYNSPLGGPSRIYDGEIESDFIITSIFNKEECKFLSDQKKANRKLKIIRNNWLDKNYRLISSTEINTFREKFQKDIGCIQGFSVPLISKDRQFVIIRYFVSCGSYNAHGFTSIFKYTGSKWIEFKNIENWIS</sequence>
<dbReference type="RefSeq" id="WP_338394990.1">
    <property type="nucleotide sequence ID" value="NZ_AP025315.1"/>
</dbReference>
<evidence type="ECO:0000313" key="1">
    <source>
        <dbReference type="EMBL" id="BDD11499.1"/>
    </source>
</evidence>
<dbReference type="Proteomes" id="UP001348817">
    <property type="component" value="Plasmid pFA1"/>
</dbReference>
<dbReference type="AlphaFoldDB" id="A0AAU9CYC3"/>
<reference evidence="1 2" key="1">
    <citation type="submission" date="2021-12" db="EMBL/GenBank/DDBJ databases">
        <title>Genome sequencing of bacteria with rrn-lacking chromosome and rrn-plasmid.</title>
        <authorList>
            <person name="Anda M."/>
            <person name="Iwasaki W."/>
        </authorList>
    </citation>
    <scope>NUCLEOTIDE SEQUENCE [LARGE SCALE GENOMIC DNA]</scope>
    <source>
        <strain evidence="1 2">DSM 100852</strain>
        <plasmid evidence="1 2">pFA1</plasmid>
    </source>
</reference>